<evidence type="ECO:0000313" key="1">
    <source>
        <dbReference type="EMBL" id="VTS14603.1"/>
    </source>
</evidence>
<reference evidence="1 2" key="1">
    <citation type="submission" date="2019-05" db="EMBL/GenBank/DDBJ databases">
        <authorList>
            <consortium name="Pathogen Informatics"/>
        </authorList>
    </citation>
    <scope>NUCLEOTIDE SEQUENCE [LARGE SCALE GENOMIC DNA]</scope>
    <source>
        <strain evidence="1 2">NCTC5386</strain>
    </source>
</reference>
<sequence>MAYLALIGDIIQSKQLSQRSEVQEQLKICLNRLNEFFEPYIISNFSLTLGDEFQGLMKIDAPIFYLIDLINDQMRDIPMRYGIGVGEILTHINPEVSMGADGPAYWHAREAIKFVHQKNDYGTTQIAIRTGEIEDDILLNSLLSAGEAIKYNWRTSQLEVFHALLISDIYQEHFNQQQLGNLLGLSSSALSKRLKSSNLKIYLRSRHTTQQYIKQRFGKETDND</sequence>
<evidence type="ECO:0000313" key="2">
    <source>
        <dbReference type="Proteomes" id="UP000394068"/>
    </source>
</evidence>
<proteinExistence type="predicted"/>
<name>A0A4U9XMG4_9STRE</name>
<dbReference type="RefSeq" id="WP_007891365.1">
    <property type="nucleotide sequence ID" value="NZ_CABEHT010000001.1"/>
</dbReference>
<dbReference type="EMBL" id="CABEHT010000001">
    <property type="protein sequence ID" value="VTS14603.1"/>
    <property type="molecule type" value="Genomic_DNA"/>
</dbReference>
<dbReference type="Proteomes" id="UP000394068">
    <property type="component" value="Unassembled WGS sequence"/>
</dbReference>
<dbReference type="GeneID" id="58554557"/>
<gene>
    <name evidence="1" type="primary">satD</name>
    <name evidence="1" type="ORF">NCTC5386_01252</name>
</gene>
<organism evidence="1 2">
    <name type="scientific">Streptococcus pseudoporcinus</name>
    <dbReference type="NCBI Taxonomy" id="361101"/>
    <lineage>
        <taxon>Bacteria</taxon>
        <taxon>Bacillati</taxon>
        <taxon>Bacillota</taxon>
        <taxon>Bacilli</taxon>
        <taxon>Lactobacillales</taxon>
        <taxon>Streptococcaceae</taxon>
        <taxon>Streptococcus</taxon>
    </lineage>
</organism>
<accession>A0A4U9XMG4</accession>
<protein>
    <submittedName>
        <fullName evidence="1">Secretion and acid tolerance protein SatD</fullName>
    </submittedName>
</protein>
<dbReference type="InterPro" id="IPR032580">
    <property type="entry name" value="SatD"/>
</dbReference>
<dbReference type="Pfam" id="PF16264">
    <property type="entry name" value="SatD"/>
    <property type="match status" value="1"/>
</dbReference>
<dbReference type="AlphaFoldDB" id="A0A4U9XMG4"/>